<comment type="caution">
    <text evidence="1">The sequence shown here is derived from an EMBL/GenBank/DDBJ whole genome shotgun (WGS) entry which is preliminary data.</text>
</comment>
<dbReference type="EMBL" id="JAJJVQ010000001">
    <property type="protein sequence ID" value="MCO5779768.1"/>
    <property type="molecule type" value="Genomic_DNA"/>
</dbReference>
<sequence>MKKPDSERLKHEITGLAVLEILRMHTDVSLTVLIKQLRLMRAGEMDRTRKQLIDSVINEFTNFNPDKIKIKPDRTIDESDFSASKKPKLH</sequence>
<protein>
    <submittedName>
        <fullName evidence="1">Uncharacterized protein</fullName>
    </submittedName>
</protein>
<keyword evidence="2" id="KW-1185">Reference proteome</keyword>
<evidence type="ECO:0000313" key="1">
    <source>
        <dbReference type="EMBL" id="MCO5779768.1"/>
    </source>
</evidence>
<dbReference type="Proteomes" id="UP001139290">
    <property type="component" value="Unassembled WGS sequence"/>
</dbReference>
<organism evidence="1 2">
    <name type="scientific">Citrobacter meridianamericanus</name>
    <dbReference type="NCBI Taxonomy" id="2894201"/>
    <lineage>
        <taxon>Bacteria</taxon>
        <taxon>Pseudomonadati</taxon>
        <taxon>Pseudomonadota</taxon>
        <taxon>Gammaproteobacteria</taxon>
        <taxon>Enterobacterales</taxon>
        <taxon>Enterobacteriaceae</taxon>
        <taxon>Citrobacter</taxon>
    </lineage>
</organism>
<accession>A0ABT1B1L5</accession>
<evidence type="ECO:0000313" key="2">
    <source>
        <dbReference type="Proteomes" id="UP001139290"/>
    </source>
</evidence>
<name>A0ABT1B1L5_9ENTR</name>
<dbReference type="RefSeq" id="WP_210905180.1">
    <property type="nucleotide sequence ID" value="NZ_JAJJVQ010000001.1"/>
</dbReference>
<proteinExistence type="predicted"/>
<reference evidence="1" key="1">
    <citation type="submission" date="2021-11" db="EMBL/GenBank/DDBJ databases">
        <title>Citrobacter meridianamericanus sp. nov. isolated from soil.</title>
        <authorList>
            <person name="Furlan J.P.R."/>
            <person name="Stehling E.G."/>
        </authorList>
    </citation>
    <scope>NUCLEOTIDE SEQUENCE</scope>
    <source>
        <strain evidence="1">BR102</strain>
    </source>
</reference>
<gene>
    <name evidence="1" type="ORF">LOD26_00240</name>
</gene>